<comment type="caution">
    <text evidence="2">The sequence shown here is derived from an EMBL/GenBank/DDBJ whole genome shotgun (WGS) entry which is preliminary data.</text>
</comment>
<proteinExistence type="predicted"/>
<keyword evidence="3" id="KW-1185">Reference proteome</keyword>
<evidence type="ECO:0000313" key="2">
    <source>
        <dbReference type="EMBL" id="TMS33761.1"/>
    </source>
</evidence>
<dbReference type="AlphaFoldDB" id="A0A4U8ULU8"/>
<evidence type="ECO:0000313" key="3">
    <source>
        <dbReference type="Proteomes" id="UP000298663"/>
    </source>
</evidence>
<protein>
    <submittedName>
        <fullName evidence="2">Uncharacterized protein</fullName>
    </submittedName>
</protein>
<accession>A0A4U8ULU8</accession>
<reference evidence="2 3" key="2">
    <citation type="journal article" date="2019" name="G3 (Bethesda)">
        <title>Hybrid Assembly of the Genome of the Entomopathogenic Nematode Steinernema carpocapsae Identifies the X-Chromosome.</title>
        <authorList>
            <person name="Serra L."/>
            <person name="Macchietto M."/>
            <person name="Macias-Munoz A."/>
            <person name="McGill C.J."/>
            <person name="Rodriguez I.M."/>
            <person name="Rodriguez B."/>
            <person name="Murad R."/>
            <person name="Mortazavi A."/>
        </authorList>
    </citation>
    <scope>NUCLEOTIDE SEQUENCE [LARGE SCALE GENOMIC DNA]</scope>
    <source>
        <strain evidence="2 3">ALL</strain>
    </source>
</reference>
<dbReference type="Proteomes" id="UP000298663">
    <property type="component" value="Chromosome X"/>
</dbReference>
<gene>
    <name evidence="2" type="ORF">L596_001459</name>
</gene>
<dbReference type="EMBL" id="AZBU02000001">
    <property type="protein sequence ID" value="TMS33761.1"/>
    <property type="molecule type" value="Genomic_DNA"/>
</dbReference>
<dbReference type="EMBL" id="CM016762">
    <property type="protein sequence ID" value="TMS33761.1"/>
    <property type="molecule type" value="Genomic_DNA"/>
</dbReference>
<evidence type="ECO:0000256" key="1">
    <source>
        <dbReference type="SAM" id="MobiDB-lite"/>
    </source>
</evidence>
<reference evidence="2 3" key="1">
    <citation type="journal article" date="2015" name="Genome Biol.">
        <title>Comparative genomics of Steinernema reveals deeply conserved gene regulatory networks.</title>
        <authorList>
            <person name="Dillman A.R."/>
            <person name="Macchietto M."/>
            <person name="Porter C.F."/>
            <person name="Rogers A."/>
            <person name="Williams B."/>
            <person name="Antoshechkin I."/>
            <person name="Lee M.M."/>
            <person name="Goodwin Z."/>
            <person name="Lu X."/>
            <person name="Lewis E.E."/>
            <person name="Goodrich-Blair H."/>
            <person name="Stock S.P."/>
            <person name="Adams B.J."/>
            <person name="Sternberg P.W."/>
            <person name="Mortazavi A."/>
        </authorList>
    </citation>
    <scope>NUCLEOTIDE SEQUENCE [LARGE SCALE GENOMIC DNA]</scope>
    <source>
        <strain evidence="2 3">ALL</strain>
    </source>
</reference>
<name>A0A4U8ULU8_STECR</name>
<sequence>MKRHDQLGHVDSPADPTQDRRKIEVKTLKWVTGIFCLPVNDVCRAPGLADSDIQWHAIVMDRPVHPRGQDALRLPVVYCSKTTVAFKTPFSSQRRASGRGSIRSPMKHA</sequence>
<feature type="region of interest" description="Disordered" evidence="1">
    <location>
        <begin position="90"/>
        <end position="109"/>
    </location>
</feature>
<organism evidence="2 3">
    <name type="scientific">Steinernema carpocapsae</name>
    <name type="common">Entomopathogenic nematode</name>
    <dbReference type="NCBI Taxonomy" id="34508"/>
    <lineage>
        <taxon>Eukaryota</taxon>
        <taxon>Metazoa</taxon>
        <taxon>Ecdysozoa</taxon>
        <taxon>Nematoda</taxon>
        <taxon>Chromadorea</taxon>
        <taxon>Rhabditida</taxon>
        <taxon>Tylenchina</taxon>
        <taxon>Panagrolaimomorpha</taxon>
        <taxon>Strongyloidoidea</taxon>
        <taxon>Steinernematidae</taxon>
        <taxon>Steinernema</taxon>
    </lineage>
</organism>